<dbReference type="InterPro" id="IPR000212">
    <property type="entry name" value="DNA_helicase_UvrD/REP"/>
</dbReference>
<gene>
    <name evidence="11" type="ORF">PSU93_11520</name>
</gene>
<dbReference type="InterPro" id="IPR014017">
    <property type="entry name" value="DNA_helicase_UvrD-like_C"/>
</dbReference>
<keyword evidence="4 9" id="KW-0067">ATP-binding</keyword>
<keyword evidence="12" id="KW-1185">Reference proteome</keyword>
<sequence>MTLDKSGVVLSRKKSPATKIAFLTAGLDFVVERGYFWDALVIHTEDGHVIRFGGIAKDQSQKIKSKLDSQAQSYIKRYYQTLVPDLKQAYLQAAFLFNGQRYIRYPIARQWLKTHEHLRDGVCRQDLLRYLNNEAALWAEFIRPFLDNAHHIGLINETYIQTQLSRYQGYFDQVESNPLTDKQRKACVIDEQNNLVLAGAGTGKTSTMIGRAGYLLKSGLATTDKILMLAYANKAAKEMEQRIQQKLAINTLTVKTFHALGKQIITKVEGAVPAINKMAEDGALRAKFVDDQIKQFLLDDRYKSRLVTYFIRFTYPYKSKFAFKTLGAYNQYILENELRTLQGELVKSYEECEIANYLYRQGVAYRYEANYEVNTASPDYKAYQPDFYLPEYAIYIEHFAVNERNETPPFMDRAKYLEGMAWKRALHGTHQTRLIETYSYQKHQGVLTQVLRARLLEAGVNFRPLADDVLLTQLHQLGEISKFSELIANVLVLFKAAYLSIPSLGHLAQRHEDKERMLAAAKLFEPVYEAYQQQLRMTETIDFDDMISTAIAYVESGQYQSAYRYILVDEFQDISASRARLVKALLAQNSDNSLFCVGDDWQSIYRFAGSDVSITKDFEKHFGFTATNVLDKTFRFNNKIGELAARFVNQNPAQLEKTIHSARMVNKSAVSLIKTASEATGINAALTAIYQKQAGSSTSVLILARFSFKKPDLSDLKQQFPSLNIEFMTVHAAKGKEADYVIIVGLEHGKHGFPSEKSTHPLLDMLLPKAEDFKHAEERRLFYVALTRARHHVYLLADGNKASGFIRELVDNNYDILTDEFTGKGFQKQLADTPCKCCKTGYLVERKGPHGVFFGCNQYPLCNYTQKTPSTVRR</sequence>
<comment type="caution">
    <text evidence="11">The sequence shown here is derived from an EMBL/GenBank/DDBJ whole genome shotgun (WGS) entry which is preliminary data.</text>
</comment>
<dbReference type="Proteomes" id="UP001160519">
    <property type="component" value="Unassembled WGS sequence"/>
</dbReference>
<feature type="domain" description="UvrD-like helicase ATP-binding" evidence="10">
    <location>
        <begin position="177"/>
        <end position="637"/>
    </location>
</feature>
<dbReference type="GO" id="GO:0043138">
    <property type="term" value="F:3'-5' DNA helicase activity"/>
    <property type="evidence" value="ECO:0007669"/>
    <property type="project" value="UniProtKB-EC"/>
</dbReference>
<evidence type="ECO:0000256" key="7">
    <source>
        <dbReference type="ARBA" id="ARBA00034808"/>
    </source>
</evidence>
<dbReference type="GO" id="GO:0016787">
    <property type="term" value="F:hydrolase activity"/>
    <property type="evidence" value="ECO:0007669"/>
    <property type="project" value="UniProtKB-UniRule"/>
</dbReference>
<comment type="catalytic activity">
    <reaction evidence="8">
        <text>ATP + H2O = ADP + phosphate + H(+)</text>
        <dbReference type="Rhea" id="RHEA:13065"/>
        <dbReference type="ChEBI" id="CHEBI:15377"/>
        <dbReference type="ChEBI" id="CHEBI:15378"/>
        <dbReference type="ChEBI" id="CHEBI:30616"/>
        <dbReference type="ChEBI" id="CHEBI:43474"/>
        <dbReference type="ChEBI" id="CHEBI:456216"/>
        <dbReference type="EC" id="5.6.2.4"/>
    </reaction>
</comment>
<dbReference type="Gene3D" id="3.40.50.300">
    <property type="entry name" value="P-loop containing nucleotide triphosphate hydrolases"/>
    <property type="match status" value="3"/>
</dbReference>
<dbReference type="PROSITE" id="PS51198">
    <property type="entry name" value="UVRD_HELICASE_ATP_BIND"/>
    <property type="match status" value="1"/>
</dbReference>
<evidence type="ECO:0000313" key="12">
    <source>
        <dbReference type="Proteomes" id="UP001160519"/>
    </source>
</evidence>
<dbReference type="InterPro" id="IPR014016">
    <property type="entry name" value="UvrD-like_ATP-bd"/>
</dbReference>
<proteinExistence type="predicted"/>
<evidence type="ECO:0000256" key="4">
    <source>
        <dbReference type="ARBA" id="ARBA00022840"/>
    </source>
</evidence>
<dbReference type="SUPFAM" id="SSF52540">
    <property type="entry name" value="P-loop containing nucleoside triphosphate hydrolases"/>
    <property type="match status" value="1"/>
</dbReference>
<keyword evidence="5" id="KW-0413">Isomerase</keyword>
<evidence type="ECO:0000256" key="8">
    <source>
        <dbReference type="ARBA" id="ARBA00048988"/>
    </source>
</evidence>
<dbReference type="EC" id="5.6.2.4" evidence="7"/>
<dbReference type="PANTHER" id="PTHR11070">
    <property type="entry name" value="UVRD / RECB / PCRA DNA HELICASE FAMILY MEMBER"/>
    <property type="match status" value="1"/>
</dbReference>
<dbReference type="PANTHER" id="PTHR11070:SF63">
    <property type="entry name" value="DNA HELICASE IV"/>
    <property type="match status" value="1"/>
</dbReference>
<reference evidence="11" key="1">
    <citation type="submission" date="2023-01" db="EMBL/GenBank/DDBJ databases">
        <title>Biogeochemical cycle of methane in antarctic sediments.</title>
        <authorList>
            <person name="Roldan D.M."/>
            <person name="Menes R.J."/>
        </authorList>
    </citation>
    <scope>NUCLEOTIDE SEQUENCE [LARGE SCALE GENOMIC DNA]</scope>
    <source>
        <strain evidence="11">K-2018 MAG008</strain>
    </source>
</reference>
<dbReference type="Pfam" id="PF00580">
    <property type="entry name" value="UvrD-helicase"/>
    <property type="match status" value="1"/>
</dbReference>
<dbReference type="GO" id="GO:0003677">
    <property type="term" value="F:DNA binding"/>
    <property type="evidence" value="ECO:0007669"/>
    <property type="project" value="InterPro"/>
</dbReference>
<evidence type="ECO:0000313" key="11">
    <source>
        <dbReference type="EMBL" id="MDI1231768.1"/>
    </source>
</evidence>
<dbReference type="EMBL" id="JAQSDF010000042">
    <property type="protein sequence ID" value="MDI1231768.1"/>
    <property type="molecule type" value="Genomic_DNA"/>
</dbReference>
<dbReference type="GO" id="GO:0005524">
    <property type="term" value="F:ATP binding"/>
    <property type="evidence" value="ECO:0007669"/>
    <property type="project" value="UniProtKB-UniRule"/>
</dbReference>
<dbReference type="AlphaFoldDB" id="A0AA43Q4U2"/>
<organism evidence="11 12">
    <name type="scientific">Candidatus Methylobacter titanis</name>
    <dbReference type="NCBI Taxonomy" id="3053457"/>
    <lineage>
        <taxon>Bacteria</taxon>
        <taxon>Pseudomonadati</taxon>
        <taxon>Pseudomonadota</taxon>
        <taxon>Gammaproteobacteria</taxon>
        <taxon>Methylococcales</taxon>
        <taxon>Methylococcaceae</taxon>
        <taxon>Methylobacter</taxon>
    </lineage>
</organism>
<accession>A0AA43Q4U2</accession>
<dbReference type="GO" id="GO:0000725">
    <property type="term" value="P:recombinational repair"/>
    <property type="evidence" value="ECO:0007669"/>
    <property type="project" value="TreeGrafter"/>
</dbReference>
<evidence type="ECO:0000256" key="1">
    <source>
        <dbReference type="ARBA" id="ARBA00022741"/>
    </source>
</evidence>
<dbReference type="Pfam" id="PF13361">
    <property type="entry name" value="UvrD_C"/>
    <property type="match status" value="1"/>
</dbReference>
<name>A0AA43Q4U2_9GAMM</name>
<dbReference type="Pfam" id="PF12462">
    <property type="entry name" value="Helicase_IV_N"/>
    <property type="match status" value="1"/>
</dbReference>
<dbReference type="Gene3D" id="3.30.65.10">
    <property type="entry name" value="Bacterial Topoisomerase I, domain 1"/>
    <property type="match status" value="1"/>
</dbReference>
<evidence type="ECO:0000256" key="2">
    <source>
        <dbReference type="ARBA" id="ARBA00022801"/>
    </source>
</evidence>
<evidence type="ECO:0000259" key="10">
    <source>
        <dbReference type="PROSITE" id="PS51198"/>
    </source>
</evidence>
<evidence type="ECO:0000256" key="6">
    <source>
        <dbReference type="ARBA" id="ARBA00034617"/>
    </source>
</evidence>
<dbReference type="SUPFAM" id="SSF57783">
    <property type="entry name" value="Zinc beta-ribbon"/>
    <property type="match status" value="1"/>
</dbReference>
<feature type="binding site" evidence="9">
    <location>
        <begin position="198"/>
        <end position="205"/>
    </location>
    <ligand>
        <name>ATP</name>
        <dbReference type="ChEBI" id="CHEBI:30616"/>
    </ligand>
</feature>
<evidence type="ECO:0000256" key="3">
    <source>
        <dbReference type="ARBA" id="ARBA00022806"/>
    </source>
</evidence>
<dbReference type="GO" id="GO:0005829">
    <property type="term" value="C:cytosol"/>
    <property type="evidence" value="ECO:0007669"/>
    <property type="project" value="TreeGrafter"/>
</dbReference>
<dbReference type="InterPro" id="IPR027417">
    <property type="entry name" value="P-loop_NTPase"/>
</dbReference>
<comment type="catalytic activity">
    <reaction evidence="6">
        <text>Couples ATP hydrolysis with the unwinding of duplex DNA by translocating in the 3'-5' direction.</text>
        <dbReference type="EC" id="5.6.2.4"/>
    </reaction>
</comment>
<keyword evidence="1 9" id="KW-0547">Nucleotide-binding</keyword>
<protein>
    <recommendedName>
        <fullName evidence="7">DNA 3'-5' helicase</fullName>
        <ecNumber evidence="7">5.6.2.4</ecNumber>
    </recommendedName>
</protein>
<keyword evidence="2 9" id="KW-0378">Hydrolase</keyword>
<dbReference type="Gene3D" id="3.40.91.30">
    <property type="match status" value="1"/>
</dbReference>
<evidence type="ECO:0000256" key="5">
    <source>
        <dbReference type="ARBA" id="ARBA00023235"/>
    </source>
</evidence>
<dbReference type="InterPro" id="IPR022161">
    <property type="entry name" value="Helicase_IV_N"/>
</dbReference>
<keyword evidence="3 9" id="KW-0347">Helicase</keyword>
<dbReference type="FunFam" id="3.40.50.300:FF:000975">
    <property type="entry name" value="DNA helicase"/>
    <property type="match status" value="1"/>
</dbReference>
<evidence type="ECO:0000256" key="9">
    <source>
        <dbReference type="PROSITE-ProRule" id="PRU00560"/>
    </source>
</evidence>